<dbReference type="PROSITE" id="PS51257">
    <property type="entry name" value="PROKAR_LIPOPROTEIN"/>
    <property type="match status" value="1"/>
</dbReference>
<dbReference type="Proteomes" id="UP001321445">
    <property type="component" value="Chromosome"/>
</dbReference>
<accession>A0ABM8FHG7</accession>
<evidence type="ECO:0008006" key="3">
    <source>
        <dbReference type="Google" id="ProtNLM"/>
    </source>
</evidence>
<dbReference type="RefSeq" id="WP_286336931.1">
    <property type="nucleotide sequence ID" value="NZ_AP027370.1"/>
</dbReference>
<evidence type="ECO:0000313" key="2">
    <source>
        <dbReference type="Proteomes" id="UP001321445"/>
    </source>
</evidence>
<gene>
    <name evidence="1" type="ORF">HCR_00270</name>
</gene>
<proteinExistence type="predicted"/>
<evidence type="ECO:0000313" key="1">
    <source>
        <dbReference type="EMBL" id="BDY11715.1"/>
    </source>
</evidence>
<keyword evidence="2" id="KW-1185">Reference proteome</keyword>
<name>A0ABM8FHG7_9BACT</name>
<sequence>MKKLFSTLKYAFMGVSALMMVGCGGETAQSTLSSTTLYGVPIEATPIGYDAYRLSPLTDADFNALSETDRYKVAVKLYATLFYGADFDELNRSIHSGNFISHVHEMFDRPNSEAEIAEVEEKLYDYIDYGDTGTVSLMLARLYHLQPGHAYINRWAAYVLTQTILFSPAYELDTVYTVDTIDVYGNLVRDFDAGFSMQWVAFTHMMTDENWRRFRSPEDNGREMLEIFLMDFNDAHVPLAGKALKNWKLDRRSNTLVMTLDENSEPITNLFPGKTIRNGVEFYSTLVMQPNFLPSVSRRLVDKYFPNFTASQKEEVVNRIVASRPATWPGLLKEIVYSKAYLLDSTKTKSFEEAFFQTAKALGWHPHYHSFYVAARNMDNMHQSTMRYKLGRKVEVPLDSQSFAWFHKTIRENVMINYERNASIHSYDDGWPLQKIFADLPERLIDEAEFDENGNRSDLWYRNERARASYIIQRLFVPIAGREANDEEVKFLTDLIDNEKYDRETFDNYRWLDLYGNRNPEDDLKERGYFAQMVLDYISRLDTVYRFDAVK</sequence>
<organism evidence="1 2">
    <name type="scientific">Hydrogenimonas cancrithermarum</name>
    <dbReference type="NCBI Taxonomy" id="2993563"/>
    <lineage>
        <taxon>Bacteria</taxon>
        <taxon>Pseudomonadati</taxon>
        <taxon>Campylobacterota</taxon>
        <taxon>Epsilonproteobacteria</taxon>
        <taxon>Campylobacterales</taxon>
        <taxon>Hydrogenimonadaceae</taxon>
        <taxon>Hydrogenimonas</taxon>
    </lineage>
</organism>
<protein>
    <recommendedName>
        <fullName evidence="3">Lipoprotein</fullName>
    </recommendedName>
</protein>
<reference evidence="1 2" key="1">
    <citation type="submission" date="2023-03" db="EMBL/GenBank/DDBJ databases">
        <title>Description of Hydrogenimonas sp. ISO32.</title>
        <authorList>
            <person name="Mino S."/>
            <person name="Fukazawa S."/>
            <person name="Sawabe T."/>
        </authorList>
    </citation>
    <scope>NUCLEOTIDE SEQUENCE [LARGE SCALE GENOMIC DNA]</scope>
    <source>
        <strain evidence="1 2">ISO32</strain>
    </source>
</reference>
<dbReference type="EMBL" id="AP027370">
    <property type="protein sequence ID" value="BDY11715.1"/>
    <property type="molecule type" value="Genomic_DNA"/>
</dbReference>